<evidence type="ECO:0000313" key="2">
    <source>
        <dbReference type="EMBL" id="CAB1443493.1"/>
    </source>
</evidence>
<sequence>MVERGLTGENSFTCLAFLAFHSTKHPAYPRSPPHQRALITEAIAHAWRDSGRESERARREEGGWEGGSGRQRDHRVRWRGEEPPRLALEVRRRFIFLSRPLSKNILCSVLSVRQVLTRQTPSAPTSPRACWGNMKPGDNNIETENKRFEEPPENFVHRLDDENMSGGLTSVAIFRLPV</sequence>
<name>A0A9N7V5Y5_PLEPL</name>
<dbReference type="Proteomes" id="UP001153269">
    <property type="component" value="Unassembled WGS sequence"/>
</dbReference>
<evidence type="ECO:0000256" key="1">
    <source>
        <dbReference type="SAM" id="MobiDB-lite"/>
    </source>
</evidence>
<dbReference type="AlphaFoldDB" id="A0A9N7V5Y5"/>
<accession>A0A9N7V5Y5</accession>
<keyword evidence="3" id="KW-1185">Reference proteome</keyword>
<reference evidence="2" key="1">
    <citation type="submission" date="2020-03" db="EMBL/GenBank/DDBJ databases">
        <authorList>
            <person name="Weist P."/>
        </authorList>
    </citation>
    <scope>NUCLEOTIDE SEQUENCE</scope>
</reference>
<feature type="compositionally biased region" description="Basic and acidic residues" evidence="1">
    <location>
        <begin position="49"/>
        <end position="62"/>
    </location>
</feature>
<comment type="caution">
    <text evidence="2">The sequence shown here is derived from an EMBL/GenBank/DDBJ whole genome shotgun (WGS) entry which is preliminary data.</text>
</comment>
<feature type="region of interest" description="Disordered" evidence="1">
    <location>
        <begin position="49"/>
        <end position="75"/>
    </location>
</feature>
<dbReference type="EMBL" id="CADEAL010003112">
    <property type="protein sequence ID" value="CAB1443493.1"/>
    <property type="molecule type" value="Genomic_DNA"/>
</dbReference>
<gene>
    <name evidence="2" type="ORF">PLEPLA_LOCUS31209</name>
</gene>
<evidence type="ECO:0000313" key="3">
    <source>
        <dbReference type="Proteomes" id="UP001153269"/>
    </source>
</evidence>
<organism evidence="2 3">
    <name type="scientific">Pleuronectes platessa</name>
    <name type="common">European plaice</name>
    <dbReference type="NCBI Taxonomy" id="8262"/>
    <lineage>
        <taxon>Eukaryota</taxon>
        <taxon>Metazoa</taxon>
        <taxon>Chordata</taxon>
        <taxon>Craniata</taxon>
        <taxon>Vertebrata</taxon>
        <taxon>Euteleostomi</taxon>
        <taxon>Actinopterygii</taxon>
        <taxon>Neopterygii</taxon>
        <taxon>Teleostei</taxon>
        <taxon>Neoteleostei</taxon>
        <taxon>Acanthomorphata</taxon>
        <taxon>Carangaria</taxon>
        <taxon>Pleuronectiformes</taxon>
        <taxon>Pleuronectoidei</taxon>
        <taxon>Pleuronectidae</taxon>
        <taxon>Pleuronectes</taxon>
    </lineage>
</organism>
<protein>
    <submittedName>
        <fullName evidence="2">Uncharacterized protein</fullName>
    </submittedName>
</protein>
<proteinExistence type="predicted"/>